<evidence type="ECO:0000313" key="2">
    <source>
        <dbReference type="Proteomes" id="UP000276603"/>
    </source>
</evidence>
<keyword evidence="2" id="KW-1185">Reference proteome</keyword>
<gene>
    <name evidence="1" type="ORF">D7Z94_12670</name>
</gene>
<comment type="caution">
    <text evidence="1">The sequence shown here is derived from an EMBL/GenBank/DDBJ whole genome shotgun (WGS) entry which is preliminary data.</text>
</comment>
<dbReference type="EMBL" id="RBCJ01000002">
    <property type="protein sequence ID" value="RKN81741.1"/>
    <property type="molecule type" value="Genomic_DNA"/>
</dbReference>
<reference evidence="1 2" key="1">
    <citation type="submission" date="2018-10" db="EMBL/GenBank/DDBJ databases">
        <title>Ulvibacterium marinum gen. nov., sp. nov., a novel marine bacterium of the family Flavobacteriaceae, isolated from a culture of the green alga Ulva prolifera.</title>
        <authorList>
            <person name="Zhang Z."/>
        </authorList>
    </citation>
    <scope>NUCLEOTIDE SEQUENCE [LARGE SCALE GENOMIC DNA]</scope>
    <source>
        <strain evidence="1 2">CCMM003</strain>
    </source>
</reference>
<sequence length="149" mass="17902">MGNFRSRPKGDYIQNTNWQELYVLTEHWKSDLLFYKDDLKFLHKLLQRYFIWITKEENLDAVRNLGQGILGDSKTCNDLLSKIKEHLSHLANIMDEPFKNDAHEFRTEHEELEDHISQFIKGVRENRKKVFTLTEHVLDSEHLEHLLQR</sequence>
<dbReference type="OrthoDB" id="1441145at2"/>
<accession>A0A3B0C9R1</accession>
<proteinExistence type="predicted"/>
<organism evidence="1 2">
    <name type="scientific">Ulvibacterium marinum</name>
    <dbReference type="NCBI Taxonomy" id="2419782"/>
    <lineage>
        <taxon>Bacteria</taxon>
        <taxon>Pseudomonadati</taxon>
        <taxon>Bacteroidota</taxon>
        <taxon>Flavobacteriia</taxon>
        <taxon>Flavobacteriales</taxon>
        <taxon>Flavobacteriaceae</taxon>
        <taxon>Ulvibacterium</taxon>
    </lineage>
</organism>
<evidence type="ECO:0000313" key="1">
    <source>
        <dbReference type="EMBL" id="RKN81741.1"/>
    </source>
</evidence>
<protein>
    <submittedName>
        <fullName evidence="1">Uncharacterized protein</fullName>
    </submittedName>
</protein>
<name>A0A3B0C9R1_9FLAO</name>
<dbReference type="AlphaFoldDB" id="A0A3B0C9R1"/>
<dbReference type="RefSeq" id="WP_120711894.1">
    <property type="nucleotide sequence ID" value="NZ_CANMKH010000010.1"/>
</dbReference>
<dbReference type="Proteomes" id="UP000276603">
    <property type="component" value="Unassembled WGS sequence"/>
</dbReference>